<evidence type="ECO:0000256" key="1">
    <source>
        <dbReference type="PIRSR" id="PIRSR033579-1"/>
    </source>
</evidence>
<accession>A0A9D1D3V7</accession>
<dbReference type="Gene3D" id="3.40.50.1400">
    <property type="match status" value="2"/>
</dbReference>
<proteinExistence type="predicted"/>
<feature type="binding site" evidence="2">
    <location>
        <position position="187"/>
    </location>
    <ligand>
        <name>Co(2+)</name>
        <dbReference type="ChEBI" id="CHEBI:48828"/>
    </ligand>
</feature>
<comment type="caution">
    <text evidence="3">The sequence shown here is derived from an EMBL/GenBank/DDBJ whole genome shotgun (WGS) entry which is preliminary data.</text>
</comment>
<sequence length="282" mass="31296">MENPRNQNGIGTKELLAVSFGTSYRESLGLTIDAVEQDLEKAFPSYSLRRAFTSPTIIRVLKERDGLGIDSVEEALLRAEKNGVRMLAVQPTHMMSGLEYQGLVKTVRAHEASFLKVSVGAPLLSTRDDFQRVLQAVTEDTEQYDDGRTAICLMGHGTTDRANEVYELAQELLFEAGCDNYFIGTVEADPTLDQVVSKVREGDYKRVVLQPFMLVAGDHANQDMAGMGSHSWKRTFEEAGYEVHCVLKGLGQLPKIREIFVDHAREAIKKLEAESTNAPENA</sequence>
<dbReference type="EMBL" id="DVGC01000001">
    <property type="protein sequence ID" value="HIR04471.1"/>
    <property type="molecule type" value="Genomic_DNA"/>
</dbReference>
<dbReference type="Pfam" id="PF06180">
    <property type="entry name" value="CbiK"/>
    <property type="match status" value="1"/>
</dbReference>
<reference evidence="3" key="2">
    <citation type="journal article" date="2021" name="PeerJ">
        <title>Extensive microbial diversity within the chicken gut microbiome revealed by metagenomics and culture.</title>
        <authorList>
            <person name="Gilroy R."/>
            <person name="Ravi A."/>
            <person name="Getino M."/>
            <person name="Pursley I."/>
            <person name="Horton D.L."/>
            <person name="Alikhan N.F."/>
            <person name="Baker D."/>
            <person name="Gharbi K."/>
            <person name="Hall N."/>
            <person name="Watson M."/>
            <person name="Adriaenssens E.M."/>
            <person name="Foster-Nyarko E."/>
            <person name="Jarju S."/>
            <person name="Secka A."/>
            <person name="Antonio M."/>
            <person name="Oren A."/>
            <person name="Chaudhuri R.R."/>
            <person name="La Ragione R."/>
            <person name="Hildebrand F."/>
            <person name="Pallen M.J."/>
        </authorList>
    </citation>
    <scope>NUCLEOTIDE SEQUENCE</scope>
    <source>
        <strain evidence="3">CHK180-2868</strain>
    </source>
</reference>
<evidence type="ECO:0000313" key="3">
    <source>
        <dbReference type="EMBL" id="HIR04471.1"/>
    </source>
</evidence>
<dbReference type="PIRSF" id="PIRSF033579">
    <property type="entry name" value="Anaer_Co_chel"/>
    <property type="match status" value="1"/>
</dbReference>
<feature type="active site" description="Proton acceptor" evidence="1">
    <location>
        <position position="156"/>
    </location>
</feature>
<dbReference type="AlphaFoldDB" id="A0A9D1D3V7"/>
<feature type="binding site" evidence="2">
    <location>
        <position position="156"/>
    </location>
    <ligand>
        <name>Co(2+)</name>
        <dbReference type="ChEBI" id="CHEBI:48828"/>
    </ligand>
</feature>
<feature type="binding site" evidence="2">
    <location>
        <position position="219"/>
    </location>
    <ligand>
        <name>Co(2+)</name>
        <dbReference type="ChEBI" id="CHEBI:48828"/>
    </ligand>
</feature>
<name>A0A9D1D3V7_9FIRM</name>
<organism evidence="3 4">
    <name type="scientific">Candidatus Copromonas faecavium</name>
    <name type="common">nom. illeg.</name>
    <dbReference type="NCBI Taxonomy" id="2840740"/>
    <lineage>
        <taxon>Bacteria</taxon>
        <taxon>Bacillati</taxon>
        <taxon>Bacillota</taxon>
        <taxon>Clostridia</taxon>
        <taxon>Lachnospirales</taxon>
        <taxon>Lachnospiraceae</taxon>
        <taxon>Candidatus Copromonas (nom. illeg.)</taxon>
    </lineage>
</organism>
<dbReference type="InterPro" id="IPR010388">
    <property type="entry name" value="Anaerobic_Co-chelatase"/>
</dbReference>
<protein>
    <submittedName>
        <fullName evidence="3">Sirohydrochlorin cobaltochelatase</fullName>
    </submittedName>
</protein>
<dbReference type="Proteomes" id="UP000824250">
    <property type="component" value="Unassembled WGS sequence"/>
</dbReference>
<keyword evidence="2" id="KW-0170">Cobalt</keyword>
<dbReference type="SUPFAM" id="SSF53800">
    <property type="entry name" value="Chelatase"/>
    <property type="match status" value="1"/>
</dbReference>
<reference evidence="3" key="1">
    <citation type="submission" date="2020-10" db="EMBL/GenBank/DDBJ databases">
        <authorList>
            <person name="Gilroy R."/>
        </authorList>
    </citation>
    <scope>NUCLEOTIDE SEQUENCE</scope>
    <source>
        <strain evidence="3">CHK180-2868</strain>
    </source>
</reference>
<evidence type="ECO:0000256" key="2">
    <source>
        <dbReference type="PIRSR" id="PIRSR033579-3"/>
    </source>
</evidence>
<dbReference type="CDD" id="cd03413">
    <property type="entry name" value="CbiK_C"/>
    <property type="match status" value="1"/>
</dbReference>
<dbReference type="GO" id="GO:0046872">
    <property type="term" value="F:metal ion binding"/>
    <property type="evidence" value="ECO:0007669"/>
    <property type="project" value="UniProtKB-KW"/>
</dbReference>
<gene>
    <name evidence="3" type="ORF">IAB28_00655</name>
</gene>
<evidence type="ECO:0000313" key="4">
    <source>
        <dbReference type="Proteomes" id="UP000824250"/>
    </source>
</evidence>
<dbReference type="GO" id="GO:0019251">
    <property type="term" value="P:anaerobic cobalamin biosynthetic process"/>
    <property type="evidence" value="ECO:0007669"/>
    <property type="project" value="InterPro"/>
</dbReference>
<dbReference type="GO" id="GO:0016852">
    <property type="term" value="F:sirohydrochlorin cobaltochelatase activity"/>
    <property type="evidence" value="ECO:0007669"/>
    <property type="project" value="InterPro"/>
</dbReference>
<keyword evidence="2" id="KW-0479">Metal-binding</keyword>